<reference evidence="2" key="1">
    <citation type="submission" date="2011-05" db="EMBL/GenBank/DDBJ databases">
        <title>Complete sequence of Desulfotomaculum kuznetsovii DSM 6115.</title>
        <authorList>
            <person name="Lucas S."/>
            <person name="Han J."/>
            <person name="Lapidus A."/>
            <person name="Cheng J.-F."/>
            <person name="Goodwin L."/>
            <person name="Pitluck S."/>
            <person name="Peters L."/>
            <person name="Mikhailova N."/>
            <person name="Lu M."/>
            <person name="Saunders E."/>
            <person name="Han C."/>
            <person name="Tapia R."/>
            <person name="Land M."/>
            <person name="Hauser L."/>
            <person name="Kyrpides N."/>
            <person name="Ivanova N."/>
            <person name="Pagani I."/>
            <person name="Nazina T."/>
            <person name="Ivanova A."/>
            <person name="Parshina S."/>
            <person name="Kuever J."/>
            <person name="Muyzer G."/>
            <person name="Plugge C."/>
            <person name="Stams A."/>
            <person name="Woyke T."/>
        </authorList>
    </citation>
    <scope>NUCLEOTIDE SEQUENCE [LARGE SCALE GENOMIC DNA]</scope>
    <source>
        <strain evidence="2">DSM 6115 / VKM B-1805 / 17</strain>
    </source>
</reference>
<accession>A0AAU8PUW6</accession>
<evidence type="ECO:0000313" key="2">
    <source>
        <dbReference type="Proteomes" id="UP000009229"/>
    </source>
</evidence>
<dbReference type="EMBL" id="CP002770">
    <property type="protein sequence ID" value="AEG15971.1"/>
    <property type="molecule type" value="Genomic_DNA"/>
</dbReference>
<dbReference type="Proteomes" id="UP000009229">
    <property type="component" value="Chromosome"/>
</dbReference>
<name>A0AAU8PUW6_DESK7</name>
<dbReference type="AlphaFoldDB" id="A0AAU8PUW6"/>
<organism evidence="1 2">
    <name type="scientific">Desulfofundulus kuznetsovii (strain DSM 6115 / VKM B-1805 / 17)</name>
    <name type="common">Desulfotomaculum kuznetsovii</name>
    <dbReference type="NCBI Taxonomy" id="760568"/>
    <lineage>
        <taxon>Bacteria</taxon>
        <taxon>Bacillati</taxon>
        <taxon>Bacillota</taxon>
        <taxon>Clostridia</taxon>
        <taxon>Eubacteriales</taxon>
        <taxon>Peptococcaceae</taxon>
        <taxon>Desulfofundulus</taxon>
    </lineage>
</organism>
<evidence type="ECO:0000313" key="1">
    <source>
        <dbReference type="EMBL" id="AEG15971.1"/>
    </source>
</evidence>
<proteinExistence type="predicted"/>
<sequence length="208" mass="22343">MNRIAKKVGFFVFLLLLIFITFADRAEAYIYTVSLPTGKYSVYYNWGGGVATGYNVTQGYAQNLSVSVGSSSASITIPDDGCTWQVSGFISGSRNTYNADLGIDSSEPVYVTFSTTVTTSGTFSGYSPKTATVAANVAATNAQNAYNGLTAPQLTPGTLITPPTPLSLPRILPLLIQFTTAIPPLTGPTRRPRAVRIPHRRQFRKCRG</sequence>
<keyword evidence="2" id="KW-1185">Reference proteome</keyword>
<protein>
    <submittedName>
        <fullName evidence="1">Uncharacterized protein</fullName>
    </submittedName>
</protein>
<gene>
    <name evidence="1" type="ordered locus">Desku_2440</name>
</gene>
<dbReference type="KEGG" id="dku:Desku_2440"/>